<keyword evidence="5" id="KW-0378">Hydrolase</keyword>
<accession>T1GZF8</accession>
<evidence type="ECO:0000256" key="7">
    <source>
        <dbReference type="ARBA" id="ARBA00023204"/>
    </source>
</evidence>
<dbReference type="InterPro" id="IPR010347">
    <property type="entry name" value="Tdp1"/>
</dbReference>
<name>T1GZF8_MEGSC</name>
<dbReference type="GO" id="GO:0003697">
    <property type="term" value="F:single-stranded DNA binding"/>
    <property type="evidence" value="ECO:0007669"/>
    <property type="project" value="TreeGrafter"/>
</dbReference>
<evidence type="ECO:0000256" key="3">
    <source>
        <dbReference type="ARBA" id="ARBA00022722"/>
    </source>
</evidence>
<dbReference type="HOGENOM" id="CLU_1943427_0_0_1"/>
<reference evidence="11" key="2">
    <citation type="submission" date="2015-06" db="UniProtKB">
        <authorList>
            <consortium name="EnsemblMetazoa"/>
        </authorList>
    </citation>
    <scope>IDENTIFICATION</scope>
</reference>
<evidence type="ECO:0000256" key="1">
    <source>
        <dbReference type="ARBA" id="ARBA00004123"/>
    </source>
</evidence>
<dbReference type="GO" id="GO:0004527">
    <property type="term" value="F:exonuclease activity"/>
    <property type="evidence" value="ECO:0007669"/>
    <property type="project" value="UniProtKB-KW"/>
</dbReference>
<dbReference type="STRING" id="36166.T1GZF8"/>
<dbReference type="EnsemblMetazoa" id="MESCA009258-RA">
    <property type="protein sequence ID" value="MESCA009258-PA"/>
    <property type="gene ID" value="MESCA009258"/>
</dbReference>
<organism evidence="11 12">
    <name type="scientific">Megaselia scalaris</name>
    <name type="common">Humpbacked fly</name>
    <name type="synonym">Phora scalaris</name>
    <dbReference type="NCBI Taxonomy" id="36166"/>
    <lineage>
        <taxon>Eukaryota</taxon>
        <taxon>Metazoa</taxon>
        <taxon>Ecdysozoa</taxon>
        <taxon>Arthropoda</taxon>
        <taxon>Hexapoda</taxon>
        <taxon>Insecta</taxon>
        <taxon>Pterygota</taxon>
        <taxon>Neoptera</taxon>
        <taxon>Endopterygota</taxon>
        <taxon>Diptera</taxon>
        <taxon>Brachycera</taxon>
        <taxon>Muscomorpha</taxon>
        <taxon>Platypezoidea</taxon>
        <taxon>Phoridae</taxon>
        <taxon>Megaseliini</taxon>
        <taxon>Megaselia</taxon>
    </lineage>
</organism>
<keyword evidence="4" id="KW-0227">DNA damage</keyword>
<dbReference type="AlphaFoldDB" id="T1GZF8"/>
<keyword evidence="6" id="KW-0269">Exonuclease</keyword>
<comment type="subcellular location">
    <subcellularLocation>
        <location evidence="1">Nucleus</location>
    </subcellularLocation>
</comment>
<dbReference type="Proteomes" id="UP000015102">
    <property type="component" value="Unassembled WGS sequence"/>
</dbReference>
<evidence type="ECO:0000256" key="10">
    <source>
        <dbReference type="PIRSR" id="PIRSR610347-2"/>
    </source>
</evidence>
<evidence type="ECO:0000256" key="2">
    <source>
        <dbReference type="ARBA" id="ARBA00010205"/>
    </source>
</evidence>
<keyword evidence="8" id="KW-0539">Nucleus</keyword>
<evidence type="ECO:0000256" key="6">
    <source>
        <dbReference type="ARBA" id="ARBA00022839"/>
    </source>
</evidence>
<keyword evidence="7" id="KW-0234">DNA repair</keyword>
<dbReference type="Pfam" id="PF06087">
    <property type="entry name" value="Tyr-DNA_phospho"/>
    <property type="match status" value="1"/>
</dbReference>
<evidence type="ECO:0000313" key="11">
    <source>
        <dbReference type="EnsemblMetazoa" id="MESCA009258-PA"/>
    </source>
</evidence>
<sequence>MIDIAWLLGHYYFAGCLDSNLLVLYGDESEDLKTISKFKPQVTAIKIPMPPFSTHHSKVMLLGYKDGSMRVVVSTANLYDDDWHNRTQGIWISPTLKPLPEEANTTDGESPTGFRHDLMAYLAQYKLGKL</sequence>
<dbReference type="GO" id="GO:0006281">
    <property type="term" value="P:DNA repair"/>
    <property type="evidence" value="ECO:0007669"/>
    <property type="project" value="UniProtKB-KW"/>
</dbReference>
<keyword evidence="3" id="KW-0540">Nuclease</keyword>
<reference evidence="12" key="1">
    <citation type="submission" date="2013-02" db="EMBL/GenBank/DDBJ databases">
        <authorList>
            <person name="Hughes D."/>
        </authorList>
    </citation>
    <scope>NUCLEOTIDE SEQUENCE</scope>
    <source>
        <strain>Durham</strain>
        <strain evidence="12">NC isolate 2 -- Noor lab</strain>
    </source>
</reference>
<evidence type="ECO:0008006" key="13">
    <source>
        <dbReference type="Google" id="ProtNLM"/>
    </source>
</evidence>
<evidence type="ECO:0000313" key="12">
    <source>
        <dbReference type="Proteomes" id="UP000015102"/>
    </source>
</evidence>
<dbReference type="GO" id="GO:0003690">
    <property type="term" value="F:double-stranded DNA binding"/>
    <property type="evidence" value="ECO:0007669"/>
    <property type="project" value="TreeGrafter"/>
</dbReference>
<protein>
    <recommendedName>
        <fullName evidence="13">Phospholipase D-like domain-containing protein</fullName>
    </recommendedName>
</protein>
<comment type="similarity">
    <text evidence="2">Belongs to the tyrosyl-DNA phosphodiesterase family.</text>
</comment>
<dbReference type="EMBL" id="CAQQ02070993">
    <property type="status" value="NOT_ANNOTATED_CDS"/>
    <property type="molecule type" value="Genomic_DNA"/>
</dbReference>
<keyword evidence="12" id="KW-1185">Reference proteome</keyword>
<evidence type="ECO:0000256" key="8">
    <source>
        <dbReference type="ARBA" id="ARBA00023242"/>
    </source>
</evidence>
<evidence type="ECO:0000256" key="4">
    <source>
        <dbReference type="ARBA" id="ARBA00022763"/>
    </source>
</evidence>
<dbReference type="SUPFAM" id="SSF56024">
    <property type="entry name" value="Phospholipase D/nuclease"/>
    <property type="match status" value="1"/>
</dbReference>
<dbReference type="GO" id="GO:0005634">
    <property type="term" value="C:nucleus"/>
    <property type="evidence" value="ECO:0007669"/>
    <property type="project" value="UniProtKB-SubCell"/>
</dbReference>
<evidence type="ECO:0000256" key="5">
    <source>
        <dbReference type="ARBA" id="ARBA00022801"/>
    </source>
</evidence>
<dbReference type="PANTHER" id="PTHR12415">
    <property type="entry name" value="TYROSYL-DNA PHOSPHODIESTERASE 1"/>
    <property type="match status" value="1"/>
</dbReference>
<feature type="binding site" evidence="10">
    <location>
        <position position="58"/>
    </location>
    <ligand>
        <name>substrate</name>
    </ligand>
</feature>
<feature type="active site" description="Nucleophile" evidence="9">
    <location>
        <position position="56"/>
    </location>
</feature>
<dbReference type="Gene3D" id="3.30.870.10">
    <property type="entry name" value="Endonuclease Chain A"/>
    <property type="match status" value="1"/>
</dbReference>
<proteinExistence type="inferred from homology"/>
<evidence type="ECO:0000256" key="9">
    <source>
        <dbReference type="PIRSR" id="PIRSR610347-1"/>
    </source>
</evidence>
<dbReference type="GO" id="GO:0017005">
    <property type="term" value="F:3'-tyrosyl-DNA phosphodiesterase activity"/>
    <property type="evidence" value="ECO:0007669"/>
    <property type="project" value="TreeGrafter"/>
</dbReference>
<dbReference type="PANTHER" id="PTHR12415:SF0">
    <property type="entry name" value="TYROSYL-DNA PHOSPHODIESTERASE 1"/>
    <property type="match status" value="1"/>
</dbReference>